<sequence length="514" mass="56766">MNRLLTAILVDIPALQTKAGRERLLRDAGGPLLGNTAESDVARDHLMTIVDAARRTGALKSLRDALLEDQPDDIGAAWFDLAVTVLTTANGALSSRDMFALIGELRLSPQEFGQGAISAFTSERRAAGRPLDIGSLPQVLMRLYDAQENVAERLTDIRRFLRLLSKEPVEQGQGDGLAGLFERVLGRDAVGAAPAPVCLVGLADAERQVIIQVRVEEEGPPSNLPYTRRRYSMRGFYYERTGYAQPVFRGTRPASGVFTGDELERHGREFLATWREPMEAGRDVSKRVEFLLPHSLLGLPAELWPGGPNGVPLSRSCQVVVRSLPRYQDSSIHREWIRRWERLDRDCLPGNALDRIGWMGPCATEDEVNSPTTQGNWPVGKYPPLRLTDSGEVEDWLRNNADLACVGLGTAYDDHDPLIREAVCAALLEDGIPVMVWRRDMGDPCLLLAALRESEPPSLLADLPHSVHQARRRDRADKLALSHHITLLWDDPTCVHSDQDHQMTGTRGAGEGAA</sequence>
<dbReference type="AlphaFoldDB" id="A0AAU2A5Y4"/>
<reference evidence="2" key="1">
    <citation type="submission" date="2022-10" db="EMBL/GenBank/DDBJ databases">
        <title>The complete genomes of actinobacterial strains from the NBC collection.</title>
        <authorList>
            <person name="Joergensen T.S."/>
            <person name="Alvarez Arevalo M."/>
            <person name="Sterndorff E.B."/>
            <person name="Faurdal D."/>
            <person name="Vuksanovic O."/>
            <person name="Mourched A.-S."/>
            <person name="Charusanti P."/>
            <person name="Shaw S."/>
            <person name="Blin K."/>
            <person name="Weber T."/>
        </authorList>
    </citation>
    <scope>NUCLEOTIDE SEQUENCE</scope>
    <source>
        <strain evidence="2">NBC_00093</strain>
    </source>
</reference>
<dbReference type="InterPro" id="IPR045450">
    <property type="entry name" value="VMAP_C"/>
</dbReference>
<evidence type="ECO:0000313" key="2">
    <source>
        <dbReference type="EMBL" id="WTT19243.1"/>
    </source>
</evidence>
<accession>A0AAU2A5Y4</accession>
<proteinExistence type="predicted"/>
<evidence type="ECO:0000259" key="1">
    <source>
        <dbReference type="Pfam" id="PF20028"/>
    </source>
</evidence>
<name>A0AAU2A5Y4_9ACTN</name>
<dbReference type="EMBL" id="CP108222">
    <property type="protein sequence ID" value="WTT19243.1"/>
    <property type="molecule type" value="Genomic_DNA"/>
</dbReference>
<feature type="domain" description="vWA-MoxR associated protein C-terminal" evidence="1">
    <location>
        <begin position="246"/>
        <end position="492"/>
    </location>
</feature>
<organism evidence="2">
    <name type="scientific">Streptomyces sp. NBC_00093</name>
    <dbReference type="NCBI Taxonomy" id="2975649"/>
    <lineage>
        <taxon>Bacteria</taxon>
        <taxon>Bacillati</taxon>
        <taxon>Actinomycetota</taxon>
        <taxon>Actinomycetes</taxon>
        <taxon>Kitasatosporales</taxon>
        <taxon>Streptomycetaceae</taxon>
        <taxon>Streptomyces</taxon>
    </lineage>
</organism>
<protein>
    <recommendedName>
        <fullName evidence="1">vWA-MoxR associated protein C-terminal domain-containing protein</fullName>
    </recommendedName>
</protein>
<gene>
    <name evidence="2" type="ORF">OHA22_28805</name>
</gene>
<dbReference type="Pfam" id="PF20028">
    <property type="entry name" value="VMAP-C"/>
    <property type="match status" value="1"/>
</dbReference>